<accession>A0ACB7VLC7</accession>
<proteinExistence type="predicted"/>
<evidence type="ECO:0000313" key="2">
    <source>
        <dbReference type="Proteomes" id="UP000827976"/>
    </source>
</evidence>
<name>A0ACB7VLC7_DIOAL</name>
<sequence length="703" mass="76407">MVGSGISAVETSSSSFHNSQDGNDYIGIGHQFPLESESQSMGTLQQTIGNTGQVMHADYNNYRVHNHNLRGGTIDPNFFPPIGGRSSNAMVDSTPHLFFNQSGFPGSNDIMQNALQRIGFQRTDGSRNIISSCMDSANQFEVQGERSSYPQFGTIGIGQQVPVESESRNLWRLQQTTENANQFGVHNERSFDPQLGTVTIAPRVPLDLESRNMRILQQTVENTWRARHNSQNDTTASNLFNFNQGGFDSRNTVTSHIGDAQQFDLPSERYGIPPFVANTTSGFRQNILTRPNNIDGSLLNLGPVTNAAAGHQSYENNQAGRTYADWNQLRSGIGSSESILPYYSGEGLHHVNIRMNSTQPGGWQRPFLPYPEPAPHGINSAGFNSFGQWQVPPMHGIPPPQPFLLGPNGSNHVLQTSSIGRSVPWVQPSLTNLASLVHSSNAIPPTPFASGQDAQAAIPFGSNFDAQRGPGARNIGGVPIAQAPPAQANKRKGPSGPQEGLAASRVTRSRAQKDKGGGPSVEPGSSKPVGLVILDKGKEIAPSMNQNTGLVTDSNKLPKKPIFSAHATDTLNMSELQNALIAFQDQRRLTQQQTDLIRQFQNLLQMRQTQPQPKPVDHIKAEDFFAESPELFGERCQLCKLDLKFNPDGSRNSNSDSGPSVHAVMPCGHCYHYSCLLDIFGPLQPGQDPTCIQCLEGGENSAN</sequence>
<keyword evidence="2" id="KW-1185">Reference proteome</keyword>
<gene>
    <name evidence="1" type="ORF">IHE45_08G104900</name>
</gene>
<evidence type="ECO:0000313" key="1">
    <source>
        <dbReference type="EMBL" id="KAH7674929.1"/>
    </source>
</evidence>
<reference evidence="2" key="1">
    <citation type="journal article" date="2022" name="Nat. Commun.">
        <title>Chromosome evolution and the genetic basis of agronomically important traits in greater yam.</title>
        <authorList>
            <person name="Bredeson J.V."/>
            <person name="Lyons J.B."/>
            <person name="Oniyinde I.O."/>
            <person name="Okereke N.R."/>
            <person name="Kolade O."/>
            <person name="Nnabue I."/>
            <person name="Nwadili C.O."/>
            <person name="Hribova E."/>
            <person name="Parker M."/>
            <person name="Nwogha J."/>
            <person name="Shu S."/>
            <person name="Carlson J."/>
            <person name="Kariba R."/>
            <person name="Muthemba S."/>
            <person name="Knop K."/>
            <person name="Barton G.J."/>
            <person name="Sherwood A.V."/>
            <person name="Lopez-Montes A."/>
            <person name="Asiedu R."/>
            <person name="Jamnadass R."/>
            <person name="Muchugi A."/>
            <person name="Goodstein D."/>
            <person name="Egesi C.N."/>
            <person name="Featherston J."/>
            <person name="Asfaw A."/>
            <person name="Simpson G.G."/>
            <person name="Dolezel J."/>
            <person name="Hendre P.S."/>
            <person name="Van Deynze A."/>
            <person name="Kumar P.L."/>
            <person name="Obidiegwu J.E."/>
            <person name="Bhattacharjee R."/>
            <person name="Rokhsar D.S."/>
        </authorList>
    </citation>
    <scope>NUCLEOTIDE SEQUENCE [LARGE SCALE GENOMIC DNA]</scope>
    <source>
        <strain evidence="2">cv. TDa95/00328</strain>
    </source>
</reference>
<comment type="caution">
    <text evidence="1">The sequence shown here is derived from an EMBL/GenBank/DDBJ whole genome shotgun (WGS) entry which is preliminary data.</text>
</comment>
<organism evidence="1 2">
    <name type="scientific">Dioscorea alata</name>
    <name type="common">Purple yam</name>
    <dbReference type="NCBI Taxonomy" id="55571"/>
    <lineage>
        <taxon>Eukaryota</taxon>
        <taxon>Viridiplantae</taxon>
        <taxon>Streptophyta</taxon>
        <taxon>Embryophyta</taxon>
        <taxon>Tracheophyta</taxon>
        <taxon>Spermatophyta</taxon>
        <taxon>Magnoliopsida</taxon>
        <taxon>Liliopsida</taxon>
        <taxon>Dioscoreales</taxon>
        <taxon>Dioscoreaceae</taxon>
        <taxon>Dioscorea</taxon>
    </lineage>
</organism>
<protein>
    <submittedName>
        <fullName evidence="1">Zinc finger RING/FYVE/PHD-type protein</fullName>
    </submittedName>
</protein>
<dbReference type="EMBL" id="CM037018">
    <property type="protein sequence ID" value="KAH7674929.1"/>
    <property type="molecule type" value="Genomic_DNA"/>
</dbReference>
<dbReference type="Proteomes" id="UP000827976">
    <property type="component" value="Chromosome 8"/>
</dbReference>